<dbReference type="EMBL" id="CACRTZ010000004">
    <property type="protein sequence ID" value="VYT83799.1"/>
    <property type="molecule type" value="Genomic_DNA"/>
</dbReference>
<gene>
    <name evidence="1" type="ORF">EMLFYP7_00740</name>
</gene>
<evidence type="ECO:0000313" key="1">
    <source>
        <dbReference type="EMBL" id="VYT83799.1"/>
    </source>
</evidence>
<dbReference type="RefSeq" id="WP_156564825.1">
    <property type="nucleotide sequence ID" value="NZ_CACRTZ010000004.1"/>
</dbReference>
<sequence length="72" mass="8180">MNPQLHSTARNYGEACNLLRSGFVKHVRLNWNIESDEFFRIASDWCDAGAKIKKEGDSFVISLKGFPIPPQK</sequence>
<proteinExistence type="predicted"/>
<dbReference type="AlphaFoldDB" id="A0A6N2ZWB2"/>
<name>A0A6N2ZWB2_9ENTR</name>
<accession>A0A6N2ZWB2</accession>
<organism evidence="1">
    <name type="scientific">Phytobacter massiliensis</name>
    <dbReference type="NCBI Taxonomy" id="1485952"/>
    <lineage>
        <taxon>Bacteria</taxon>
        <taxon>Pseudomonadati</taxon>
        <taxon>Pseudomonadota</taxon>
        <taxon>Gammaproteobacteria</taxon>
        <taxon>Enterobacterales</taxon>
        <taxon>Enterobacteriaceae</taxon>
        <taxon>Phytobacter</taxon>
    </lineage>
</organism>
<protein>
    <submittedName>
        <fullName evidence="1">Uncharacterized protein</fullName>
    </submittedName>
</protein>
<reference evidence="1" key="1">
    <citation type="submission" date="2019-11" db="EMBL/GenBank/DDBJ databases">
        <authorList>
            <person name="Feng L."/>
        </authorList>
    </citation>
    <scope>NUCLEOTIDE SEQUENCE</scope>
    <source>
        <strain evidence="1">EMassiliensisLFYP7</strain>
    </source>
</reference>